<evidence type="ECO:0000313" key="1">
    <source>
        <dbReference type="EMBL" id="KKK86668.1"/>
    </source>
</evidence>
<organism evidence="1">
    <name type="scientific">marine sediment metagenome</name>
    <dbReference type="NCBI Taxonomy" id="412755"/>
    <lineage>
        <taxon>unclassified sequences</taxon>
        <taxon>metagenomes</taxon>
        <taxon>ecological metagenomes</taxon>
    </lineage>
</organism>
<reference evidence="1" key="1">
    <citation type="journal article" date="2015" name="Nature">
        <title>Complex archaea that bridge the gap between prokaryotes and eukaryotes.</title>
        <authorList>
            <person name="Spang A."/>
            <person name="Saw J.H."/>
            <person name="Jorgensen S.L."/>
            <person name="Zaremba-Niedzwiedzka K."/>
            <person name="Martijn J."/>
            <person name="Lind A.E."/>
            <person name="van Eijk R."/>
            <person name="Schleper C."/>
            <person name="Guy L."/>
            <person name="Ettema T.J."/>
        </authorList>
    </citation>
    <scope>NUCLEOTIDE SEQUENCE</scope>
</reference>
<sequence length="82" mass="9715">MKIKQVIISDKSVVLFTEEPEKDILKLKLEYEKRDEVEPSFPLGYETPELTEYDFLGTKHKCISLWFDNEDIPEFFNNPTSK</sequence>
<dbReference type="AlphaFoldDB" id="A0A0F8YZ29"/>
<proteinExistence type="predicted"/>
<accession>A0A0F8YZ29</accession>
<comment type="caution">
    <text evidence="1">The sequence shown here is derived from an EMBL/GenBank/DDBJ whole genome shotgun (WGS) entry which is preliminary data.</text>
</comment>
<gene>
    <name evidence="1" type="ORF">LCGC14_2760960</name>
</gene>
<protein>
    <submittedName>
        <fullName evidence="1">Uncharacterized protein</fullName>
    </submittedName>
</protein>
<dbReference type="EMBL" id="LAZR01050743">
    <property type="protein sequence ID" value="KKK86668.1"/>
    <property type="molecule type" value="Genomic_DNA"/>
</dbReference>
<name>A0A0F8YZ29_9ZZZZ</name>